<dbReference type="CDD" id="cd18791">
    <property type="entry name" value="SF2_C_RHA"/>
    <property type="match status" value="1"/>
</dbReference>
<dbReference type="SUPFAM" id="SSF52540">
    <property type="entry name" value="P-loop containing nucleoside triphosphate hydrolases"/>
    <property type="match status" value="1"/>
</dbReference>
<dbReference type="GO" id="GO:0003676">
    <property type="term" value="F:nucleic acid binding"/>
    <property type="evidence" value="ECO:0007669"/>
    <property type="project" value="InterPro"/>
</dbReference>
<dbReference type="GO" id="GO:0005524">
    <property type="term" value="F:ATP binding"/>
    <property type="evidence" value="ECO:0007669"/>
    <property type="project" value="UniProtKB-KW"/>
</dbReference>
<evidence type="ECO:0000256" key="2">
    <source>
        <dbReference type="ARBA" id="ARBA00022801"/>
    </source>
</evidence>
<evidence type="ECO:0000256" key="3">
    <source>
        <dbReference type="ARBA" id="ARBA00022806"/>
    </source>
</evidence>
<gene>
    <name evidence="8" type="ORF">RK55_001785</name>
</gene>
<dbReference type="NCBIfam" id="NF008662">
    <property type="entry name" value="PRK11664.1"/>
    <property type="match status" value="1"/>
</dbReference>
<dbReference type="SMART" id="SM00490">
    <property type="entry name" value="HELICc"/>
    <property type="match status" value="1"/>
</dbReference>
<evidence type="ECO:0000256" key="1">
    <source>
        <dbReference type="ARBA" id="ARBA00022741"/>
    </source>
</evidence>
<dbReference type="Proteomes" id="UP000236163">
    <property type="component" value="Unassembled WGS sequence"/>
</dbReference>
<dbReference type="AlphaFoldDB" id="A0A2K0J9U7"/>
<comment type="caution">
    <text evidence="8">The sequence shown here is derived from an EMBL/GenBank/DDBJ whole genome shotgun (WGS) entry which is preliminary data.</text>
</comment>
<protein>
    <submittedName>
        <fullName evidence="8">ATP-dependent helicase HrpB</fullName>
    </submittedName>
</protein>
<keyword evidence="1" id="KW-0547">Nucleotide-binding</keyword>
<reference evidence="9" key="1">
    <citation type="submission" date="2017-12" db="EMBL/GenBank/DDBJ databases">
        <title>FDA dAtabase for Regulatory Grade micrObial Sequences (FDA-ARGOS): Supporting development and validation of Infectious Disease Dx tests.</title>
        <authorList>
            <person name="Sichtig H."/>
            <person name="Tallon L."/>
            <person name="Sadzewicz L."/>
            <person name="Sengamalay N."/>
            <person name="Nagaraj S."/>
            <person name="Vavikolanu K."/>
            <person name="Aluvathingal J."/>
            <person name="Nadendla S."/>
            <person name="Pirone D.C."/>
            <person name="Hoffman M."/>
            <person name="Muruvanda T."/>
            <person name="Allard M."/>
            <person name="Evans P."/>
        </authorList>
    </citation>
    <scope>NUCLEOTIDE SEQUENCE [LARGE SCALE GENOMIC DNA]</scope>
    <source>
        <strain evidence="9">FDAARGOS_55</strain>
    </source>
</reference>
<dbReference type="PANTHER" id="PTHR43519:SF1">
    <property type="entry name" value="ATP-DEPENDENT RNA HELICASE HRPB"/>
    <property type="match status" value="1"/>
</dbReference>
<dbReference type="CDD" id="cd17990">
    <property type="entry name" value="DEXHc_HrpB"/>
    <property type="match status" value="1"/>
</dbReference>
<proteinExistence type="predicted"/>
<feature type="region of interest" description="Disordered" evidence="5">
    <location>
        <begin position="803"/>
        <end position="824"/>
    </location>
</feature>
<evidence type="ECO:0000313" key="9">
    <source>
        <dbReference type="Proteomes" id="UP000236163"/>
    </source>
</evidence>
<dbReference type="STRING" id="523831.SEHO0A_00185"/>
<dbReference type="InterPro" id="IPR011545">
    <property type="entry name" value="DEAD/DEAH_box_helicase_dom"/>
</dbReference>
<organism evidence="8 9">
    <name type="scientific">Salmonella enterica subsp. houtenae serovar 50:g,z51:-</name>
    <dbReference type="NCBI Taxonomy" id="1173947"/>
    <lineage>
        <taxon>Bacteria</taxon>
        <taxon>Pseudomonadati</taxon>
        <taxon>Pseudomonadota</taxon>
        <taxon>Gammaproteobacteria</taxon>
        <taxon>Enterobacterales</taxon>
        <taxon>Enterobacteriaceae</taxon>
        <taxon>Salmonella</taxon>
    </lineage>
</organism>
<dbReference type="Pfam" id="PF08482">
    <property type="entry name" value="HrpB_C"/>
    <property type="match status" value="1"/>
</dbReference>
<dbReference type="Pfam" id="PF00271">
    <property type="entry name" value="Helicase_C"/>
    <property type="match status" value="1"/>
</dbReference>
<dbReference type="Pfam" id="PF24473">
    <property type="entry name" value="CON_HrpB"/>
    <property type="match status" value="1"/>
</dbReference>
<feature type="domain" description="Helicase ATP-binding" evidence="6">
    <location>
        <begin position="29"/>
        <end position="192"/>
    </location>
</feature>
<dbReference type="PANTHER" id="PTHR43519">
    <property type="entry name" value="ATP-DEPENDENT RNA HELICASE HRPB"/>
    <property type="match status" value="1"/>
</dbReference>
<dbReference type="InterPro" id="IPR010225">
    <property type="entry name" value="HrpB"/>
</dbReference>
<keyword evidence="2" id="KW-0378">Hydrolase</keyword>
<dbReference type="InterPro" id="IPR007502">
    <property type="entry name" value="Helicase-assoc_dom"/>
</dbReference>
<dbReference type="EMBL" id="JWSP02000004">
    <property type="protein sequence ID" value="PNO32056.1"/>
    <property type="molecule type" value="Genomic_DNA"/>
</dbReference>
<dbReference type="Gene3D" id="3.40.50.300">
    <property type="entry name" value="P-loop containing nucleotide triphosphate hydrolases"/>
    <property type="match status" value="2"/>
</dbReference>
<dbReference type="InterPro" id="IPR027417">
    <property type="entry name" value="P-loop_NTPase"/>
</dbReference>
<dbReference type="GO" id="GO:0004386">
    <property type="term" value="F:helicase activity"/>
    <property type="evidence" value="ECO:0007669"/>
    <property type="project" value="UniProtKB-KW"/>
</dbReference>
<accession>A0A2K0J9U7</accession>
<dbReference type="PROSITE" id="PS51192">
    <property type="entry name" value="HELICASE_ATP_BIND_1"/>
    <property type="match status" value="1"/>
</dbReference>
<evidence type="ECO:0000256" key="4">
    <source>
        <dbReference type="ARBA" id="ARBA00022840"/>
    </source>
</evidence>
<evidence type="ECO:0000259" key="6">
    <source>
        <dbReference type="PROSITE" id="PS51192"/>
    </source>
</evidence>
<dbReference type="Gene3D" id="1.20.120.1080">
    <property type="match status" value="1"/>
</dbReference>
<sequence length="824" mass="90609">MLQCGAKKVNPVEPFVTSLPVAAVLPELLTALKTAPQVLLSAPTGAGKSTWLPLQLLQQGSVSGKILLLEPRRLAARNVAQRLAEGVNEKPGETVGYRMRAQSCVGPRTRLEVVTEGVLTRMIQRDPELSGVGLVILDEFHERSLQADLALALLLDIQQGLRDDLRLLIMSATLDNNRLCQRLPEAPTIVSEGRAFPVARRYQPLAGHLRFDEAVAMATAELLRNESGSLLLFLPGVGEIQRVHEHLASRVGSDVLLCPLYGALSLEAQRKAIVPAPAGMRKVVLATNIAETSLTIEGIRLVVDSAQERVARFDARTGLTRLVTQRISQASMTQRAGRAGRLAPGICLHLLAKEQAERAAAQSDPEILHSDLSGVLMEVLQWGCHDPASLFWLDRPPEANLQAARRLLLMLGAMEGDRLSARGRKMAAMGNDPRLVAMLVNADEGDSAATAAMLAAILEDPPRGGGTDLSVVFSRRLPGWQQRSQQLLKRLQVRNGEPDSALIAPLLARAFSDRIARRRGQEGRYQLANGMGAMLDADDALGRHEWLIAPLLLQGSASPDARILLAQPLDIASLIQACPDLLRQSDTVEWDETQGTLKAWRRMRIGQLTVNVQPLAKPSEEVLHQAMLNGIRDKGLAILNWTPEAEQFRLRLHCAAKWLPEYDWPAVDEASLLATLENWLLPHMTGVQSLRGLKSLNVAQALRGLLNYPMQQRLDSELPGHYTVPTGSRITIRYHEDNPPALAVRMQEMFGEASTPTLAQGRVPLVLELLSPAQRPLQITRDLSAFWQGAYREVQKEMKGRYPKHVWPDDPANTAPTRRTKKYS</sequence>
<dbReference type="InterPro" id="IPR013689">
    <property type="entry name" value="RNA_helicase_ATP-dep_HrpB_C"/>
</dbReference>
<dbReference type="SMART" id="SM00487">
    <property type="entry name" value="DEXDc"/>
    <property type="match status" value="1"/>
</dbReference>
<keyword evidence="4" id="KW-0067">ATP-binding</keyword>
<name>A0A2K0J9U7_SALHO</name>
<dbReference type="PROSITE" id="PS51194">
    <property type="entry name" value="HELICASE_CTER"/>
    <property type="match status" value="1"/>
</dbReference>
<evidence type="ECO:0000256" key="5">
    <source>
        <dbReference type="SAM" id="MobiDB-lite"/>
    </source>
</evidence>
<evidence type="ECO:0000259" key="7">
    <source>
        <dbReference type="PROSITE" id="PS51194"/>
    </source>
</evidence>
<dbReference type="SMART" id="SM00847">
    <property type="entry name" value="HA2"/>
    <property type="match status" value="1"/>
</dbReference>
<dbReference type="InterPro" id="IPR001650">
    <property type="entry name" value="Helicase_C-like"/>
</dbReference>
<dbReference type="InterPro" id="IPR014001">
    <property type="entry name" value="Helicase_ATP-bd"/>
</dbReference>
<evidence type="ECO:0000313" key="8">
    <source>
        <dbReference type="EMBL" id="PNO32056.1"/>
    </source>
</evidence>
<dbReference type="Pfam" id="PF00270">
    <property type="entry name" value="DEAD"/>
    <property type="match status" value="1"/>
</dbReference>
<dbReference type="PIRSF" id="PIRSF005496">
    <property type="entry name" value="ATP_hel_hrpB"/>
    <property type="match status" value="1"/>
</dbReference>
<dbReference type="InterPro" id="IPR049614">
    <property type="entry name" value="HrpB_DEXH"/>
</dbReference>
<keyword evidence="3 8" id="KW-0347">Helicase</keyword>
<dbReference type="InterPro" id="IPR056329">
    <property type="entry name" value="CON_HrpB"/>
</dbReference>
<dbReference type="FunFam" id="3.40.50.300:FF:002125">
    <property type="entry name" value="ATP-dependent helicase HrpB"/>
    <property type="match status" value="1"/>
</dbReference>
<feature type="domain" description="Helicase C-terminal" evidence="7">
    <location>
        <begin position="210"/>
        <end position="383"/>
    </location>
</feature>
<dbReference type="NCBIfam" id="TIGR01970">
    <property type="entry name" value="DEAH_box_HrpB"/>
    <property type="match status" value="1"/>
</dbReference>
<dbReference type="GO" id="GO:0016787">
    <property type="term" value="F:hydrolase activity"/>
    <property type="evidence" value="ECO:0007669"/>
    <property type="project" value="UniProtKB-KW"/>
</dbReference>